<protein>
    <submittedName>
        <fullName evidence="2">(northern house mosquito) hypothetical protein</fullName>
    </submittedName>
</protein>
<accession>A0A8D8E134</accession>
<feature type="compositionally biased region" description="Basic residues" evidence="1">
    <location>
        <begin position="99"/>
        <end position="109"/>
    </location>
</feature>
<organism evidence="2">
    <name type="scientific">Culex pipiens</name>
    <name type="common">House mosquito</name>
    <dbReference type="NCBI Taxonomy" id="7175"/>
    <lineage>
        <taxon>Eukaryota</taxon>
        <taxon>Metazoa</taxon>
        <taxon>Ecdysozoa</taxon>
        <taxon>Arthropoda</taxon>
        <taxon>Hexapoda</taxon>
        <taxon>Insecta</taxon>
        <taxon>Pterygota</taxon>
        <taxon>Neoptera</taxon>
        <taxon>Endopterygota</taxon>
        <taxon>Diptera</taxon>
        <taxon>Nematocera</taxon>
        <taxon>Culicoidea</taxon>
        <taxon>Culicidae</taxon>
        <taxon>Culicinae</taxon>
        <taxon>Culicini</taxon>
        <taxon>Culex</taxon>
        <taxon>Culex</taxon>
    </lineage>
</organism>
<dbReference type="EMBL" id="HBUE01005746">
    <property type="protein sequence ID" value="CAG6445896.1"/>
    <property type="molecule type" value="Transcribed_RNA"/>
</dbReference>
<dbReference type="EMBL" id="HBUE01182562">
    <property type="protein sequence ID" value="CAG6521253.1"/>
    <property type="molecule type" value="Transcribed_RNA"/>
</dbReference>
<sequence>MSREHGQGRRLHSGRIWKPYRRRLSLRSDGPVQAAPLEISSLLLNDASSPAINVHQVYQSVPGDSHHHPGRVPTAQQPAFRGRRTPAACQRISPAEYRRVHRRAGHRSRRDAIVPGARELHPGGAEEKETRPRPGERRNPRQQEPGSQQWPQRPLCSK</sequence>
<evidence type="ECO:0000256" key="1">
    <source>
        <dbReference type="SAM" id="MobiDB-lite"/>
    </source>
</evidence>
<feature type="compositionally biased region" description="Polar residues" evidence="1">
    <location>
        <begin position="142"/>
        <end position="151"/>
    </location>
</feature>
<feature type="region of interest" description="Disordered" evidence="1">
    <location>
        <begin position="60"/>
        <end position="158"/>
    </location>
</feature>
<evidence type="ECO:0000313" key="2">
    <source>
        <dbReference type="EMBL" id="CAG6521253.1"/>
    </source>
</evidence>
<name>A0A8D8E134_CULPI</name>
<dbReference type="EMBL" id="HBUE01005745">
    <property type="protein sequence ID" value="CAG6445893.1"/>
    <property type="molecule type" value="Transcribed_RNA"/>
</dbReference>
<dbReference type="EMBL" id="HBUE01288183">
    <property type="protein sequence ID" value="CAG6572820.1"/>
    <property type="molecule type" value="Transcribed_RNA"/>
</dbReference>
<reference evidence="2" key="1">
    <citation type="submission" date="2021-05" db="EMBL/GenBank/DDBJ databases">
        <authorList>
            <person name="Alioto T."/>
            <person name="Alioto T."/>
            <person name="Gomez Garrido J."/>
        </authorList>
    </citation>
    <scope>NUCLEOTIDE SEQUENCE</scope>
</reference>
<dbReference type="AlphaFoldDB" id="A0A8D8E134"/>
<proteinExistence type="predicted"/>
<feature type="compositionally biased region" description="Basic and acidic residues" evidence="1">
    <location>
        <begin position="118"/>
        <end position="141"/>
    </location>
</feature>